<protein>
    <recommendedName>
        <fullName evidence="2">Glycoside hydrolase family 42 N-terminal domain-containing protein</fullName>
    </recommendedName>
</protein>
<dbReference type="AlphaFoldDB" id="X1ERX1"/>
<dbReference type="InterPro" id="IPR017853">
    <property type="entry name" value="GH"/>
</dbReference>
<name>X1ERX1_9ZZZZ</name>
<accession>X1ERX1</accession>
<gene>
    <name evidence="1" type="ORF">S01H4_54195</name>
</gene>
<sequence>MFPKLKGVNIFLEDWETWTYEDIDREVADLVTRGFNHVRTAVYFERFYNVTTRQIDLVSWAEYREKAIHLMNALKQAGIHVSFAPIEAYGVLNKAIQLSIYQ</sequence>
<dbReference type="SUPFAM" id="SSF51445">
    <property type="entry name" value="(Trans)glycosidases"/>
    <property type="match status" value="1"/>
</dbReference>
<evidence type="ECO:0000313" key="1">
    <source>
        <dbReference type="EMBL" id="GAH11388.1"/>
    </source>
</evidence>
<comment type="caution">
    <text evidence="1">The sequence shown here is derived from an EMBL/GenBank/DDBJ whole genome shotgun (WGS) entry which is preliminary data.</text>
</comment>
<reference evidence="1" key="1">
    <citation type="journal article" date="2014" name="Front. Microbiol.">
        <title>High frequency of phylogenetically diverse reductive dehalogenase-homologous genes in deep subseafloor sedimentary metagenomes.</title>
        <authorList>
            <person name="Kawai M."/>
            <person name="Futagami T."/>
            <person name="Toyoda A."/>
            <person name="Takaki Y."/>
            <person name="Nishi S."/>
            <person name="Hori S."/>
            <person name="Arai W."/>
            <person name="Tsubouchi T."/>
            <person name="Morono Y."/>
            <person name="Uchiyama I."/>
            <person name="Ito T."/>
            <person name="Fujiyama A."/>
            <person name="Inagaki F."/>
            <person name="Takami H."/>
        </authorList>
    </citation>
    <scope>NUCLEOTIDE SEQUENCE</scope>
    <source>
        <strain evidence="1">Expedition CK06-06</strain>
    </source>
</reference>
<organism evidence="1">
    <name type="scientific">marine sediment metagenome</name>
    <dbReference type="NCBI Taxonomy" id="412755"/>
    <lineage>
        <taxon>unclassified sequences</taxon>
        <taxon>metagenomes</taxon>
        <taxon>ecological metagenomes</taxon>
    </lineage>
</organism>
<proteinExistence type="predicted"/>
<dbReference type="Gene3D" id="3.20.20.80">
    <property type="entry name" value="Glycosidases"/>
    <property type="match status" value="1"/>
</dbReference>
<evidence type="ECO:0008006" key="2">
    <source>
        <dbReference type="Google" id="ProtNLM"/>
    </source>
</evidence>
<dbReference type="EMBL" id="BART01031164">
    <property type="protein sequence ID" value="GAH11388.1"/>
    <property type="molecule type" value="Genomic_DNA"/>
</dbReference>